<accession>A0A084W5T0</accession>
<dbReference type="VEuPathDB" id="VectorBase:ASIC013561"/>
<keyword evidence="3" id="KW-1185">Reference proteome</keyword>
<name>A0A084W5T0_ANOSI</name>
<gene>
    <name evidence="1" type="ORF">ZHAS_00013561</name>
</gene>
<sequence>MIPTSSEMILLDGVDKEAAHIWPRMATLGVLFGVLRSRWCFSPTPPLPPHLLFELCHPF</sequence>
<evidence type="ECO:0000313" key="2">
    <source>
        <dbReference type="EnsemblMetazoa" id="ASIC013561-PA"/>
    </source>
</evidence>
<dbReference type="EMBL" id="KE525305">
    <property type="protein sequence ID" value="KFB45574.1"/>
    <property type="molecule type" value="Genomic_DNA"/>
</dbReference>
<reference evidence="1 3" key="1">
    <citation type="journal article" date="2014" name="BMC Genomics">
        <title>Genome sequence of Anopheles sinensis provides insight into genetics basis of mosquito competence for malaria parasites.</title>
        <authorList>
            <person name="Zhou D."/>
            <person name="Zhang D."/>
            <person name="Ding G."/>
            <person name="Shi L."/>
            <person name="Hou Q."/>
            <person name="Ye Y."/>
            <person name="Xu Y."/>
            <person name="Zhou H."/>
            <person name="Xiong C."/>
            <person name="Li S."/>
            <person name="Yu J."/>
            <person name="Hong S."/>
            <person name="Yu X."/>
            <person name="Zou P."/>
            <person name="Chen C."/>
            <person name="Chang X."/>
            <person name="Wang W."/>
            <person name="Lv Y."/>
            <person name="Sun Y."/>
            <person name="Ma L."/>
            <person name="Shen B."/>
            <person name="Zhu C."/>
        </authorList>
    </citation>
    <scope>NUCLEOTIDE SEQUENCE [LARGE SCALE GENOMIC DNA]</scope>
</reference>
<organism evidence="1">
    <name type="scientific">Anopheles sinensis</name>
    <name type="common">Mosquito</name>
    <dbReference type="NCBI Taxonomy" id="74873"/>
    <lineage>
        <taxon>Eukaryota</taxon>
        <taxon>Metazoa</taxon>
        <taxon>Ecdysozoa</taxon>
        <taxon>Arthropoda</taxon>
        <taxon>Hexapoda</taxon>
        <taxon>Insecta</taxon>
        <taxon>Pterygota</taxon>
        <taxon>Neoptera</taxon>
        <taxon>Endopterygota</taxon>
        <taxon>Diptera</taxon>
        <taxon>Nematocera</taxon>
        <taxon>Culicoidea</taxon>
        <taxon>Culicidae</taxon>
        <taxon>Anophelinae</taxon>
        <taxon>Anopheles</taxon>
    </lineage>
</organism>
<reference evidence="2" key="2">
    <citation type="submission" date="2020-05" db="UniProtKB">
        <authorList>
            <consortium name="EnsemblMetazoa"/>
        </authorList>
    </citation>
    <scope>IDENTIFICATION</scope>
</reference>
<dbReference type="Proteomes" id="UP000030765">
    <property type="component" value="Unassembled WGS sequence"/>
</dbReference>
<protein>
    <submittedName>
        <fullName evidence="1 2">Nuclear pore complex protein Nup107-like protein</fullName>
    </submittedName>
</protein>
<dbReference type="EMBL" id="ATLV01020692">
    <property type="status" value="NOT_ANNOTATED_CDS"/>
    <property type="molecule type" value="Genomic_DNA"/>
</dbReference>
<dbReference type="AlphaFoldDB" id="A0A084W5T0"/>
<evidence type="ECO:0000313" key="3">
    <source>
        <dbReference type="Proteomes" id="UP000030765"/>
    </source>
</evidence>
<evidence type="ECO:0000313" key="1">
    <source>
        <dbReference type="EMBL" id="KFB45574.1"/>
    </source>
</evidence>
<proteinExistence type="predicted"/>
<dbReference type="EnsemblMetazoa" id="ASIC013561-RA">
    <property type="protein sequence ID" value="ASIC013561-PA"/>
    <property type="gene ID" value="ASIC013561"/>
</dbReference>